<organism evidence="1 2">
    <name type="scientific">Plasmopara halstedii</name>
    <name type="common">Downy mildew of sunflower</name>
    <dbReference type="NCBI Taxonomy" id="4781"/>
    <lineage>
        <taxon>Eukaryota</taxon>
        <taxon>Sar</taxon>
        <taxon>Stramenopiles</taxon>
        <taxon>Oomycota</taxon>
        <taxon>Peronosporomycetes</taxon>
        <taxon>Peronosporales</taxon>
        <taxon>Peronosporaceae</taxon>
        <taxon>Plasmopara</taxon>
    </lineage>
</organism>
<keyword evidence="2" id="KW-1185">Reference proteome</keyword>
<dbReference type="OrthoDB" id="10249887at2759"/>
<dbReference type="OMA" id="MRLLNWS"/>
<protein>
    <recommendedName>
        <fullName evidence="3">Ubiquitin-like domain-containing protein</fullName>
    </recommendedName>
</protein>
<evidence type="ECO:0000313" key="1">
    <source>
        <dbReference type="EMBL" id="CEG41574.1"/>
    </source>
</evidence>
<reference evidence="2" key="1">
    <citation type="submission" date="2014-09" db="EMBL/GenBank/DDBJ databases">
        <authorList>
            <person name="Sharma Rahul"/>
            <person name="Thines Marco"/>
        </authorList>
    </citation>
    <scope>NUCLEOTIDE SEQUENCE [LARGE SCALE GENOMIC DNA]</scope>
</reference>
<evidence type="ECO:0008006" key="3">
    <source>
        <dbReference type="Google" id="ProtNLM"/>
    </source>
</evidence>
<accession>A0A0P1ALH4</accession>
<dbReference type="RefSeq" id="XP_024577943.1">
    <property type="nucleotide sequence ID" value="XM_024727357.1"/>
</dbReference>
<dbReference type="Proteomes" id="UP000054928">
    <property type="component" value="Unassembled WGS sequence"/>
</dbReference>
<dbReference type="EMBL" id="CCYD01000553">
    <property type="protein sequence ID" value="CEG41574.1"/>
    <property type="molecule type" value="Genomic_DNA"/>
</dbReference>
<dbReference type="GeneID" id="36406966"/>
<sequence>MPPSTVKSKKLKTDSGEDDASTTRVKIIDVAPPIINESDPVYYVTLDMRLLNWNYLNFKFRTKTTTRLFAIKQRIQKQHGPILDLKICKEHYSEANELRDDMMTLAEYGITGAADGEPEVVCLIHYDFKPDQYDNPLLLASEEY</sequence>
<name>A0A0P1ALH4_PLAHL</name>
<dbReference type="AlphaFoldDB" id="A0A0P1ALH4"/>
<proteinExistence type="predicted"/>
<evidence type="ECO:0000313" key="2">
    <source>
        <dbReference type="Proteomes" id="UP000054928"/>
    </source>
</evidence>